<accession>A0A6M3LPX8</accession>
<organism evidence="1">
    <name type="scientific">viral metagenome</name>
    <dbReference type="NCBI Taxonomy" id="1070528"/>
    <lineage>
        <taxon>unclassified sequences</taxon>
        <taxon>metagenomes</taxon>
        <taxon>organismal metagenomes</taxon>
    </lineage>
</organism>
<evidence type="ECO:0000313" key="1">
    <source>
        <dbReference type="EMBL" id="QJA95101.1"/>
    </source>
</evidence>
<evidence type="ECO:0008006" key="2">
    <source>
        <dbReference type="Google" id="ProtNLM"/>
    </source>
</evidence>
<proteinExistence type="predicted"/>
<name>A0A6M3LPX8_9ZZZZ</name>
<gene>
    <name evidence="1" type="ORF">MM415B03652_0004</name>
</gene>
<dbReference type="EMBL" id="MT143286">
    <property type="protein sequence ID" value="QJA95101.1"/>
    <property type="molecule type" value="Genomic_DNA"/>
</dbReference>
<reference evidence="1" key="1">
    <citation type="submission" date="2020-03" db="EMBL/GenBank/DDBJ databases">
        <title>The deep terrestrial virosphere.</title>
        <authorList>
            <person name="Holmfeldt K."/>
            <person name="Nilsson E."/>
            <person name="Simone D."/>
            <person name="Lopez-Fernandez M."/>
            <person name="Wu X."/>
            <person name="de Brujin I."/>
            <person name="Lundin D."/>
            <person name="Andersson A."/>
            <person name="Bertilsson S."/>
            <person name="Dopson M."/>
        </authorList>
    </citation>
    <scope>NUCLEOTIDE SEQUENCE</scope>
    <source>
        <strain evidence="1">MM415B03652</strain>
    </source>
</reference>
<sequence length="138" mass="14905">MADTYSYNPKSIVMTVNGLMVKGYDEGDFIVVTPNAPRLTKRVGGQGDVTYSRNPDTSGTITLRLLKESPWNSIIQSYLNLDMTFAVNIIDVLGSTRFGAAKCKVSTQAELTFGVESGPTEWTIDFAQGKFGAGGNPL</sequence>
<dbReference type="AlphaFoldDB" id="A0A6M3LPX8"/>
<dbReference type="NCBIfam" id="NF047581">
    <property type="entry name" value="gp105_phage_fam"/>
    <property type="match status" value="1"/>
</dbReference>
<protein>
    <recommendedName>
        <fullName evidence="2">Tail tube protein</fullName>
    </recommendedName>
</protein>
<dbReference type="Pfam" id="PF11681">
    <property type="entry name" value="Phage_Tube_PhiTE"/>
    <property type="match status" value="1"/>
</dbReference>
<dbReference type="InterPro" id="IPR021695">
    <property type="entry name" value="Phage_KPP10_Orf10"/>
</dbReference>